<evidence type="ECO:0000256" key="1">
    <source>
        <dbReference type="SAM" id="MobiDB-lite"/>
    </source>
</evidence>
<comment type="caution">
    <text evidence="2">The sequence shown here is derived from an EMBL/GenBank/DDBJ whole genome shotgun (WGS) entry which is preliminary data.</text>
</comment>
<dbReference type="Proteomes" id="UP000815325">
    <property type="component" value="Unassembled WGS sequence"/>
</dbReference>
<keyword evidence="3" id="KW-1185">Reference proteome</keyword>
<feature type="compositionally biased region" description="Polar residues" evidence="1">
    <location>
        <begin position="122"/>
        <end position="132"/>
    </location>
</feature>
<reference evidence="2" key="1">
    <citation type="submission" date="2017-08" db="EMBL/GenBank/DDBJ databases">
        <authorList>
            <person name="Polle J.E."/>
            <person name="Barry K."/>
            <person name="Cushman J."/>
            <person name="Schmutz J."/>
            <person name="Tran D."/>
            <person name="Hathwaick L.T."/>
            <person name="Yim W.C."/>
            <person name="Jenkins J."/>
            <person name="Mckie-Krisberg Z.M."/>
            <person name="Prochnik S."/>
            <person name="Lindquist E."/>
            <person name="Dockter R.B."/>
            <person name="Adam C."/>
            <person name="Molina H."/>
            <person name="Bunkerborg J."/>
            <person name="Jin E."/>
            <person name="Buchheim M."/>
            <person name="Magnuson J."/>
        </authorList>
    </citation>
    <scope>NUCLEOTIDE SEQUENCE</scope>
    <source>
        <strain evidence="2">CCAP 19/18</strain>
    </source>
</reference>
<dbReference type="EMBL" id="MU069509">
    <property type="protein sequence ID" value="KAF5840589.1"/>
    <property type="molecule type" value="Genomic_DNA"/>
</dbReference>
<name>A0ABQ7H167_DUNSA</name>
<evidence type="ECO:0000313" key="3">
    <source>
        <dbReference type="Proteomes" id="UP000815325"/>
    </source>
</evidence>
<feature type="compositionally biased region" description="Basic and acidic residues" evidence="1">
    <location>
        <begin position="85"/>
        <end position="102"/>
    </location>
</feature>
<feature type="non-terminal residue" evidence="2">
    <location>
        <position position="1"/>
    </location>
</feature>
<sequence>SAHKDRIIHHLGVIQPLLFSAPVWCNILAHMLTSASSVASATAAANATITANAATAAAAAKALAVAAEAAAAQHLADAAKEKAMADAAKEKATAHFCDEHGRPPAASSPLPDANPTAGVPAPNQTQDTASNANKERGPRSIQNSVGARSIGAPRSHQRSAMGRTANNRDASPTSLPSPTSG</sequence>
<organism evidence="2 3">
    <name type="scientific">Dunaliella salina</name>
    <name type="common">Green alga</name>
    <name type="synonym">Protococcus salinus</name>
    <dbReference type="NCBI Taxonomy" id="3046"/>
    <lineage>
        <taxon>Eukaryota</taxon>
        <taxon>Viridiplantae</taxon>
        <taxon>Chlorophyta</taxon>
        <taxon>core chlorophytes</taxon>
        <taxon>Chlorophyceae</taxon>
        <taxon>CS clade</taxon>
        <taxon>Chlamydomonadales</taxon>
        <taxon>Dunaliellaceae</taxon>
        <taxon>Dunaliella</taxon>
    </lineage>
</organism>
<evidence type="ECO:0000313" key="2">
    <source>
        <dbReference type="EMBL" id="KAF5840589.1"/>
    </source>
</evidence>
<proteinExistence type="predicted"/>
<feature type="compositionally biased region" description="Polar residues" evidence="1">
    <location>
        <begin position="164"/>
        <end position="181"/>
    </location>
</feature>
<feature type="region of interest" description="Disordered" evidence="1">
    <location>
        <begin position="85"/>
        <end position="181"/>
    </location>
</feature>
<gene>
    <name evidence="2" type="ORF">DUNSADRAFT_16252</name>
</gene>
<accession>A0ABQ7H167</accession>
<feature type="non-terminal residue" evidence="2">
    <location>
        <position position="181"/>
    </location>
</feature>
<protein>
    <submittedName>
        <fullName evidence="2">Uncharacterized protein</fullName>
    </submittedName>
</protein>